<proteinExistence type="inferred from homology"/>
<protein>
    <submittedName>
        <fullName evidence="5">NAD-dependent dehydratase</fullName>
    </submittedName>
</protein>
<dbReference type="Proteomes" id="UP000229314">
    <property type="component" value="Plasmid pTT13-1"/>
</dbReference>
<sequence>MTAPRFDTILITGAAGRLGTQLRRGLAPLARTLRLTDRVPIADLQPNEDGHVVELSDAAAVMALCEGVDAIVHFGGAPLETKWETILQSSIVGSYNIYEGARKNGVKRVVYASSVHAIGYYKVEDQIDASAPHRPDSLYGVSKCFVEDLSRLYWDKFGIETVCCRIFSSFDQFTDRRMLWSMLTYDDCVRLVEAGLTAPRVAHSIVFGTSNNKQRMVDNRLGAHIGFHPQDTTEPHRAEVEARLPAPDPHAPAATYLGGWFVDLGHPDDEAAT</sequence>
<name>A0A2D2C5X0_9RHOB</name>
<comment type="similarity">
    <text evidence="1">Belongs to the NAD(P)-dependent epimerase/dehydratase family.</text>
</comment>
<dbReference type="Gene3D" id="3.40.50.720">
    <property type="entry name" value="NAD(P)-binding Rossmann-like Domain"/>
    <property type="match status" value="1"/>
</dbReference>
<dbReference type="Pfam" id="PF01370">
    <property type="entry name" value="Epimerase"/>
    <property type="match status" value="1"/>
</dbReference>
<evidence type="ECO:0000313" key="6">
    <source>
        <dbReference type="Proteomes" id="UP000229314"/>
    </source>
</evidence>
<evidence type="ECO:0000256" key="1">
    <source>
        <dbReference type="ARBA" id="ARBA00007637"/>
    </source>
</evidence>
<dbReference type="InterPro" id="IPR001509">
    <property type="entry name" value="Epimerase_deHydtase"/>
</dbReference>
<dbReference type="GeneID" id="78899626"/>
<dbReference type="RefSeq" id="WP_099650248.1">
    <property type="nucleotide sequence ID" value="NZ_CAJGAB010000033.1"/>
</dbReference>
<dbReference type="PANTHER" id="PTHR43103:SF5">
    <property type="entry name" value="4-EPIMERASE, PUTATIVE (AFU_ORTHOLOGUE AFUA_7G00360)-RELATED"/>
    <property type="match status" value="1"/>
</dbReference>
<gene>
    <name evidence="5" type="ORF">PYTT13_18400</name>
</gene>
<dbReference type="PANTHER" id="PTHR43103">
    <property type="entry name" value="NUCLEOSIDE-DIPHOSPHATE-SUGAR EPIMERASE"/>
    <property type="match status" value="1"/>
</dbReference>
<keyword evidence="5" id="KW-0614">Plasmid</keyword>
<reference evidence="5 6" key="1">
    <citation type="submission" date="2017-10" db="EMBL/GenBank/DDBJ databases">
        <title>Complete genome sequence of Paracoccus yeei TT13 isolated from human skin.</title>
        <authorList>
            <person name="Lee K."/>
            <person name="Lim J.Y."/>
            <person name="Hwang I."/>
        </authorList>
    </citation>
    <scope>NUCLEOTIDE SEQUENCE [LARGE SCALE GENOMIC DNA]</scope>
    <source>
        <strain evidence="5 6">TT13</strain>
        <plasmid evidence="6">Plasmid ptt13-1</plasmid>
    </source>
</reference>
<evidence type="ECO:0000256" key="3">
    <source>
        <dbReference type="ARBA" id="ARBA00023027"/>
    </source>
</evidence>
<dbReference type="GO" id="GO:0016491">
    <property type="term" value="F:oxidoreductase activity"/>
    <property type="evidence" value="ECO:0007669"/>
    <property type="project" value="UniProtKB-KW"/>
</dbReference>
<evidence type="ECO:0000259" key="4">
    <source>
        <dbReference type="Pfam" id="PF01370"/>
    </source>
</evidence>
<geneLocation type="plasmid" evidence="6">
    <name>ptt13-1</name>
</geneLocation>
<accession>A0A2D2C5X0</accession>
<evidence type="ECO:0000313" key="5">
    <source>
        <dbReference type="EMBL" id="ATQ57839.1"/>
    </source>
</evidence>
<dbReference type="EMBL" id="CP024423">
    <property type="protein sequence ID" value="ATQ57839.1"/>
    <property type="molecule type" value="Genomic_DNA"/>
</dbReference>
<feature type="domain" description="NAD-dependent epimerase/dehydratase" evidence="4">
    <location>
        <begin position="9"/>
        <end position="170"/>
    </location>
</feature>
<organism evidence="5 6">
    <name type="scientific">Paracoccus yeei</name>
    <dbReference type="NCBI Taxonomy" id="147645"/>
    <lineage>
        <taxon>Bacteria</taxon>
        <taxon>Pseudomonadati</taxon>
        <taxon>Pseudomonadota</taxon>
        <taxon>Alphaproteobacteria</taxon>
        <taxon>Rhodobacterales</taxon>
        <taxon>Paracoccaceae</taxon>
        <taxon>Paracoccus</taxon>
    </lineage>
</organism>
<dbReference type="SUPFAM" id="SSF51735">
    <property type="entry name" value="NAD(P)-binding Rossmann-fold domains"/>
    <property type="match status" value="1"/>
</dbReference>
<evidence type="ECO:0000256" key="2">
    <source>
        <dbReference type="ARBA" id="ARBA00023002"/>
    </source>
</evidence>
<keyword evidence="3" id="KW-0520">NAD</keyword>
<dbReference type="AlphaFoldDB" id="A0A2D2C5X0"/>
<keyword evidence="2" id="KW-0560">Oxidoreductase</keyword>
<dbReference type="InterPro" id="IPR036291">
    <property type="entry name" value="NAD(P)-bd_dom_sf"/>
</dbReference>